<reference evidence="2 3" key="1">
    <citation type="submission" date="2017-12" db="EMBL/GenBank/DDBJ databases">
        <title>Confluentibacter flavum sp. nov., isolated from the saline lake.</title>
        <authorList>
            <person name="Yu L."/>
        </authorList>
    </citation>
    <scope>NUCLEOTIDE SEQUENCE [LARGE SCALE GENOMIC DNA]</scope>
    <source>
        <strain evidence="2 3">3B</strain>
    </source>
</reference>
<dbReference type="EMBL" id="PJEO01000010">
    <property type="protein sequence ID" value="PKQ46664.1"/>
    <property type="molecule type" value="Genomic_DNA"/>
</dbReference>
<dbReference type="EMBL" id="PJEO01000014">
    <property type="protein sequence ID" value="PKQ46410.1"/>
    <property type="molecule type" value="Genomic_DNA"/>
</dbReference>
<protein>
    <submittedName>
        <fullName evidence="2">Uncharacterized protein</fullName>
    </submittedName>
</protein>
<dbReference type="AlphaFoldDB" id="A0A2N3HP78"/>
<keyword evidence="3" id="KW-1185">Reference proteome</keyword>
<sequence length="87" mass="10271">MEKINNVEIDNGYSKHQLQYVQSPKEIISAAYTVTHRLEEDIVKEINEKGIKLLIKTNSDYSMVEYSELITDDYDLKHRFNENHPRS</sequence>
<proteinExistence type="predicted"/>
<evidence type="ECO:0000313" key="3">
    <source>
        <dbReference type="Proteomes" id="UP000233435"/>
    </source>
</evidence>
<gene>
    <name evidence="2" type="ORF">CSW08_01775</name>
    <name evidence="1" type="ORF">CSW08_04415</name>
</gene>
<organism evidence="2 3">
    <name type="scientific">Confluentibacter flavum</name>
    <dbReference type="NCBI Taxonomy" id="1909700"/>
    <lineage>
        <taxon>Bacteria</taxon>
        <taxon>Pseudomonadati</taxon>
        <taxon>Bacteroidota</taxon>
        <taxon>Flavobacteriia</taxon>
        <taxon>Flavobacteriales</taxon>
        <taxon>Flavobacteriaceae</taxon>
        <taxon>Confluentibacter</taxon>
    </lineage>
</organism>
<evidence type="ECO:0000313" key="1">
    <source>
        <dbReference type="EMBL" id="PKQ46410.1"/>
    </source>
</evidence>
<dbReference type="RefSeq" id="WP_106658199.1">
    <property type="nucleotide sequence ID" value="NZ_PJEO01000010.1"/>
</dbReference>
<dbReference type="Proteomes" id="UP000233435">
    <property type="component" value="Unassembled WGS sequence"/>
</dbReference>
<accession>A0A2N3HP78</accession>
<evidence type="ECO:0000313" key="2">
    <source>
        <dbReference type="EMBL" id="PKQ46664.1"/>
    </source>
</evidence>
<comment type="caution">
    <text evidence="2">The sequence shown here is derived from an EMBL/GenBank/DDBJ whole genome shotgun (WGS) entry which is preliminary data.</text>
</comment>
<name>A0A2N3HP78_9FLAO</name>